<organism evidence="2 3">
    <name type="scientific">Streptomyces cinereoruber</name>
    <dbReference type="NCBI Taxonomy" id="67260"/>
    <lineage>
        <taxon>Bacteria</taxon>
        <taxon>Bacillati</taxon>
        <taxon>Actinomycetota</taxon>
        <taxon>Actinomycetes</taxon>
        <taxon>Kitasatosporales</taxon>
        <taxon>Streptomycetaceae</taxon>
        <taxon>Streptomyces</taxon>
    </lineage>
</organism>
<evidence type="ECO:0000313" key="3">
    <source>
        <dbReference type="Proteomes" id="UP000642014"/>
    </source>
</evidence>
<dbReference type="AlphaFoldDB" id="A0AAV4KQE8"/>
<protein>
    <submittedName>
        <fullName evidence="2">Uncharacterized protein</fullName>
    </submittedName>
</protein>
<accession>A0AAV4KQE8</accession>
<comment type="caution">
    <text evidence="2">The sequence shown here is derived from an EMBL/GenBank/DDBJ whole genome shotgun (WGS) entry which is preliminary data.</text>
</comment>
<sequence>MNRGVPPTARKARTGEFTPPGVTREARSKSVCETGASYEYGTVILTCENDVGDDIGDGGTAWASCALRRGVDPPRLRNWGVIGMAHGIHGVRGHGVLADGCFTVRARGRSLSR</sequence>
<dbReference type="Proteomes" id="UP000642014">
    <property type="component" value="Unassembled WGS sequence"/>
</dbReference>
<dbReference type="EMBL" id="BMSJ01000009">
    <property type="protein sequence ID" value="GGR37413.1"/>
    <property type="molecule type" value="Genomic_DNA"/>
</dbReference>
<proteinExistence type="predicted"/>
<evidence type="ECO:0000313" key="2">
    <source>
        <dbReference type="EMBL" id="GGR37413.1"/>
    </source>
</evidence>
<reference evidence="2 3" key="1">
    <citation type="journal article" date="2014" name="Int. J. Syst. Evol. Microbiol.">
        <title>Complete genome sequence of Corynebacterium casei LMG S-19264T (=DSM 44701T), isolated from a smear-ripened cheese.</title>
        <authorList>
            <consortium name="US DOE Joint Genome Institute (JGI-PGF)"/>
            <person name="Walter F."/>
            <person name="Albersmeier A."/>
            <person name="Kalinowski J."/>
            <person name="Ruckert C."/>
        </authorList>
    </citation>
    <scope>NUCLEOTIDE SEQUENCE [LARGE SCALE GENOMIC DNA]</scope>
    <source>
        <strain evidence="2 3">JCM 4205</strain>
    </source>
</reference>
<gene>
    <name evidence="2" type="ORF">GCM10010497_45170</name>
</gene>
<name>A0AAV4KQE8_9ACTN</name>
<feature type="region of interest" description="Disordered" evidence="1">
    <location>
        <begin position="1"/>
        <end position="28"/>
    </location>
</feature>
<evidence type="ECO:0000256" key="1">
    <source>
        <dbReference type="SAM" id="MobiDB-lite"/>
    </source>
</evidence>